<dbReference type="SUPFAM" id="SSF51735">
    <property type="entry name" value="NAD(P)-binding Rossmann-fold domains"/>
    <property type="match status" value="1"/>
</dbReference>
<reference evidence="4" key="1">
    <citation type="submission" date="2022-07" db="EMBL/GenBank/DDBJ databases">
        <title>Fungi with potential for degradation of polypropylene.</title>
        <authorList>
            <person name="Gostincar C."/>
        </authorList>
    </citation>
    <scope>NUCLEOTIDE SEQUENCE</scope>
    <source>
        <strain evidence="4">EXF-13287</strain>
    </source>
</reference>
<evidence type="ECO:0000256" key="3">
    <source>
        <dbReference type="ARBA" id="ARBA00023002"/>
    </source>
</evidence>
<dbReference type="PANTHER" id="PTHR43180:SF33">
    <property type="entry name" value="15-HYDROXYPROSTAGLANDIN DEHYDROGENASE [NAD(+)]-LIKE"/>
    <property type="match status" value="1"/>
</dbReference>
<dbReference type="EMBL" id="JANBVN010000016">
    <property type="protein sequence ID" value="KAJ9161962.1"/>
    <property type="molecule type" value="Genomic_DNA"/>
</dbReference>
<keyword evidence="5" id="KW-1185">Reference proteome</keyword>
<comment type="similarity">
    <text evidence="1">Belongs to the short-chain dehydrogenases/reductases (SDR) family.</text>
</comment>
<evidence type="ECO:0000313" key="5">
    <source>
        <dbReference type="Proteomes" id="UP001174691"/>
    </source>
</evidence>
<evidence type="ECO:0000256" key="2">
    <source>
        <dbReference type="ARBA" id="ARBA00022857"/>
    </source>
</evidence>
<dbReference type="Pfam" id="PF00106">
    <property type="entry name" value="adh_short"/>
    <property type="match status" value="1"/>
</dbReference>
<dbReference type="Gene3D" id="3.40.50.720">
    <property type="entry name" value="NAD(P)-binding Rossmann-like Domain"/>
    <property type="match status" value="1"/>
</dbReference>
<evidence type="ECO:0000256" key="1">
    <source>
        <dbReference type="ARBA" id="ARBA00006484"/>
    </source>
</evidence>
<protein>
    <submittedName>
        <fullName evidence="4">NAD(P)-binding protein</fullName>
    </submittedName>
</protein>
<accession>A0AA38VNR8</accession>
<dbReference type="Proteomes" id="UP001174691">
    <property type="component" value="Unassembled WGS sequence"/>
</dbReference>
<dbReference type="InterPro" id="IPR002347">
    <property type="entry name" value="SDR_fam"/>
</dbReference>
<organism evidence="4 5">
    <name type="scientific">Coniochaeta hoffmannii</name>
    <dbReference type="NCBI Taxonomy" id="91930"/>
    <lineage>
        <taxon>Eukaryota</taxon>
        <taxon>Fungi</taxon>
        <taxon>Dikarya</taxon>
        <taxon>Ascomycota</taxon>
        <taxon>Pezizomycotina</taxon>
        <taxon>Sordariomycetes</taxon>
        <taxon>Sordariomycetidae</taxon>
        <taxon>Coniochaetales</taxon>
        <taxon>Coniochaetaceae</taxon>
        <taxon>Coniochaeta</taxon>
    </lineage>
</organism>
<dbReference type="AlphaFoldDB" id="A0AA38VNR8"/>
<dbReference type="PROSITE" id="PS00061">
    <property type="entry name" value="ADH_SHORT"/>
    <property type="match status" value="1"/>
</dbReference>
<dbReference type="InterPro" id="IPR020904">
    <property type="entry name" value="Sc_DH/Rdtase_CS"/>
</dbReference>
<name>A0AA38VNR8_9PEZI</name>
<dbReference type="GO" id="GO:0016491">
    <property type="term" value="F:oxidoreductase activity"/>
    <property type="evidence" value="ECO:0007669"/>
    <property type="project" value="UniProtKB-KW"/>
</dbReference>
<gene>
    <name evidence="4" type="ORF">NKR19_g1714</name>
</gene>
<proteinExistence type="inferred from homology"/>
<comment type="caution">
    <text evidence="4">The sequence shown here is derived from an EMBL/GenBank/DDBJ whole genome shotgun (WGS) entry which is preliminary data.</text>
</comment>
<dbReference type="PRINTS" id="PR00081">
    <property type="entry name" value="GDHRDH"/>
</dbReference>
<keyword evidence="2" id="KW-0521">NADP</keyword>
<evidence type="ECO:0000313" key="4">
    <source>
        <dbReference type="EMBL" id="KAJ9161962.1"/>
    </source>
</evidence>
<dbReference type="InterPro" id="IPR036291">
    <property type="entry name" value="NAD(P)-bd_dom_sf"/>
</dbReference>
<sequence length="288" mass="31359">MAVLAELTDQELSRLKGKTVIITGGASGIGRAAAHIAHAVGANVAIADLREDAGEGIINEFRERILYVKADVSSWADVLNLFTKTWETFGSVDVVLSNAGVNQFESILDETLTEDGLPTEPSMKSIEVNLHGAAYCARAALHFFRKQPEKRCQLVFTGSAASILDTPPLFLYCAGKHGVLGLMRGMRLGLPSDRITVNMVAPWMTVSPMLPDWIREKWGDLPANTPAGVAKALLLPALRPEMNGKTMWVAGNDIVEVEDGLYRTRPQWLGEELSKCVDEGQKRMNIGT</sequence>
<dbReference type="PANTHER" id="PTHR43180">
    <property type="entry name" value="3-OXOACYL-(ACYL-CARRIER-PROTEIN) REDUCTASE (AFU_ORTHOLOGUE AFUA_6G11210)"/>
    <property type="match status" value="1"/>
</dbReference>
<keyword evidence="3" id="KW-0560">Oxidoreductase</keyword>